<dbReference type="InterPro" id="IPR023216">
    <property type="entry name" value="Tscrpt_reg_SKI_SnoN"/>
</dbReference>
<evidence type="ECO:0000259" key="2">
    <source>
        <dbReference type="SMART" id="SM01046"/>
    </source>
</evidence>
<dbReference type="GO" id="GO:0000981">
    <property type="term" value="F:DNA-binding transcription factor activity, RNA polymerase II-specific"/>
    <property type="evidence" value="ECO:0007669"/>
    <property type="project" value="TreeGrafter"/>
</dbReference>
<dbReference type="GO" id="GO:0046332">
    <property type="term" value="F:SMAD binding"/>
    <property type="evidence" value="ECO:0007669"/>
    <property type="project" value="InterPro"/>
</dbReference>
<dbReference type="STRING" id="543379.A0A232F0J8"/>
<feature type="domain" description="c-SKI SMAD4-binding" evidence="2">
    <location>
        <begin position="10"/>
        <end position="102"/>
    </location>
</feature>
<evidence type="ECO:0000313" key="4">
    <source>
        <dbReference type="Proteomes" id="UP000215335"/>
    </source>
</evidence>
<evidence type="ECO:0000256" key="1">
    <source>
        <dbReference type="ARBA" id="ARBA00009513"/>
    </source>
</evidence>
<dbReference type="PANTHER" id="PTHR10005">
    <property type="entry name" value="SKI ONCOGENE-RELATED"/>
    <property type="match status" value="1"/>
</dbReference>
<dbReference type="InterPro" id="IPR010919">
    <property type="entry name" value="SAND-like_dom_sf"/>
</dbReference>
<sequence length="190" mass="21311">MLRRLPEDFAFLVHHECTYGCKGAFVPSRYNSSRAKCIKCSICGLFFSPNKFIFHSHQTGSSDKYVQPDAANFNSWRRHMKLSGEPPDEIVHAWEDVKAMFNGGTRKRIIASASHSSSLNVMKKHIKFSNNASMPSLSAHNAIAESSIESVPNQQRVPPFTDTALPICNTNVIDYMWQHQQQVAVATAII</sequence>
<dbReference type="Gene3D" id="3.10.390.10">
    <property type="entry name" value="SAND domain-like"/>
    <property type="match status" value="1"/>
</dbReference>
<reference evidence="3 4" key="1">
    <citation type="journal article" date="2017" name="Curr. Biol.">
        <title>The Evolution of Venom by Co-option of Single-Copy Genes.</title>
        <authorList>
            <person name="Martinson E.O."/>
            <person name="Mrinalini"/>
            <person name="Kelkar Y.D."/>
            <person name="Chang C.H."/>
            <person name="Werren J.H."/>
        </authorList>
    </citation>
    <scope>NUCLEOTIDE SEQUENCE [LARGE SCALE GENOMIC DNA]</scope>
    <source>
        <strain evidence="3 4">Alberta</strain>
        <tissue evidence="3">Whole body</tissue>
    </source>
</reference>
<keyword evidence="4" id="KW-1185">Reference proteome</keyword>
<dbReference type="GO" id="GO:0005737">
    <property type="term" value="C:cytoplasm"/>
    <property type="evidence" value="ECO:0007669"/>
    <property type="project" value="TreeGrafter"/>
</dbReference>
<dbReference type="OrthoDB" id="3938623at2759"/>
<dbReference type="SUPFAM" id="SSF63763">
    <property type="entry name" value="SAND domain-like"/>
    <property type="match status" value="1"/>
</dbReference>
<dbReference type="Pfam" id="PF08782">
    <property type="entry name" value="c-SKI_SMAD_bind"/>
    <property type="match status" value="1"/>
</dbReference>
<evidence type="ECO:0000313" key="3">
    <source>
        <dbReference type="EMBL" id="OXU24100.1"/>
    </source>
</evidence>
<dbReference type="PANTHER" id="PTHR10005:SF26">
    <property type="entry name" value="CORL"/>
    <property type="match status" value="1"/>
</dbReference>
<organism evidence="3 4">
    <name type="scientific">Trichomalopsis sarcophagae</name>
    <dbReference type="NCBI Taxonomy" id="543379"/>
    <lineage>
        <taxon>Eukaryota</taxon>
        <taxon>Metazoa</taxon>
        <taxon>Ecdysozoa</taxon>
        <taxon>Arthropoda</taxon>
        <taxon>Hexapoda</taxon>
        <taxon>Insecta</taxon>
        <taxon>Pterygota</taxon>
        <taxon>Neoptera</taxon>
        <taxon>Endopterygota</taxon>
        <taxon>Hymenoptera</taxon>
        <taxon>Apocrita</taxon>
        <taxon>Proctotrupomorpha</taxon>
        <taxon>Chalcidoidea</taxon>
        <taxon>Pteromalidae</taxon>
        <taxon>Pteromalinae</taxon>
        <taxon>Trichomalopsis</taxon>
    </lineage>
</organism>
<dbReference type="GO" id="GO:0000122">
    <property type="term" value="P:negative regulation of transcription by RNA polymerase II"/>
    <property type="evidence" value="ECO:0007669"/>
    <property type="project" value="TreeGrafter"/>
</dbReference>
<dbReference type="GO" id="GO:0000978">
    <property type="term" value="F:RNA polymerase II cis-regulatory region sequence-specific DNA binding"/>
    <property type="evidence" value="ECO:0007669"/>
    <property type="project" value="TreeGrafter"/>
</dbReference>
<dbReference type="GO" id="GO:0030514">
    <property type="term" value="P:negative regulation of BMP signaling pathway"/>
    <property type="evidence" value="ECO:0007669"/>
    <property type="project" value="TreeGrafter"/>
</dbReference>
<protein>
    <recommendedName>
        <fullName evidence="2">c-SKI SMAD4-binding domain-containing protein</fullName>
    </recommendedName>
</protein>
<accession>A0A232F0J8</accession>
<dbReference type="GO" id="GO:0005667">
    <property type="term" value="C:transcription regulator complex"/>
    <property type="evidence" value="ECO:0007669"/>
    <property type="project" value="TreeGrafter"/>
</dbReference>
<dbReference type="AlphaFoldDB" id="A0A232F0J8"/>
<dbReference type="GO" id="GO:0005634">
    <property type="term" value="C:nucleus"/>
    <property type="evidence" value="ECO:0007669"/>
    <property type="project" value="TreeGrafter"/>
</dbReference>
<dbReference type="InterPro" id="IPR014890">
    <property type="entry name" value="c-SKI_SMAD4-bd_dom"/>
</dbReference>
<dbReference type="Proteomes" id="UP000215335">
    <property type="component" value="Unassembled WGS sequence"/>
</dbReference>
<gene>
    <name evidence="3" type="ORF">TSAR_004868</name>
</gene>
<name>A0A232F0J8_9HYME</name>
<comment type="caution">
    <text evidence="3">The sequence shown here is derived from an EMBL/GenBank/DDBJ whole genome shotgun (WGS) entry which is preliminary data.</text>
</comment>
<comment type="similarity">
    <text evidence="1">Belongs to the SKI family.</text>
</comment>
<proteinExistence type="inferred from homology"/>
<dbReference type="EMBL" id="NNAY01001401">
    <property type="protein sequence ID" value="OXU24100.1"/>
    <property type="molecule type" value="Genomic_DNA"/>
</dbReference>
<dbReference type="SMART" id="SM01046">
    <property type="entry name" value="c-SKI_SMAD_bind"/>
    <property type="match status" value="1"/>
</dbReference>